<keyword evidence="5" id="KW-1185">Reference proteome</keyword>
<dbReference type="EC" id="2.5.1.18" evidence="1"/>
<dbReference type="Ensembl" id="ENSBOBT00000022434.1">
    <property type="protein sequence ID" value="ENSBOBP00000021939.1"/>
    <property type="gene ID" value="ENSBOBG00000013272.1"/>
</dbReference>
<proteinExistence type="predicted"/>
<evidence type="ECO:0000313" key="4">
    <source>
        <dbReference type="Ensembl" id="ENSBOBP00000021939.1"/>
    </source>
</evidence>
<evidence type="ECO:0000259" key="3">
    <source>
        <dbReference type="PROSITE" id="PS50404"/>
    </source>
</evidence>
<dbReference type="Gene3D" id="3.40.30.10">
    <property type="entry name" value="Glutaredoxin"/>
    <property type="match status" value="1"/>
</dbReference>
<accession>A0A8C0FQD9</accession>
<dbReference type="PROSITE" id="PS50404">
    <property type="entry name" value="GST_NTER"/>
    <property type="match status" value="1"/>
</dbReference>
<sequence>PGGSPPPDYDKSQWINEKEKLGLDFPNLPYFIDGTTKLTQSNAIMRYIARKHKMCECWGWAWSWSWGWSWTWG</sequence>
<dbReference type="SUPFAM" id="SSF52833">
    <property type="entry name" value="Thioredoxin-like"/>
    <property type="match status" value="1"/>
</dbReference>
<organism evidence="4 5">
    <name type="scientific">Bubo bubo</name>
    <name type="common">Eurasian eagle-owl</name>
    <name type="synonym">Strix bubo</name>
    <dbReference type="NCBI Taxonomy" id="30461"/>
    <lineage>
        <taxon>Eukaryota</taxon>
        <taxon>Metazoa</taxon>
        <taxon>Chordata</taxon>
        <taxon>Craniata</taxon>
        <taxon>Vertebrata</taxon>
        <taxon>Euteleostomi</taxon>
        <taxon>Archelosauria</taxon>
        <taxon>Archosauria</taxon>
        <taxon>Dinosauria</taxon>
        <taxon>Saurischia</taxon>
        <taxon>Theropoda</taxon>
        <taxon>Coelurosauria</taxon>
        <taxon>Aves</taxon>
        <taxon>Neognathae</taxon>
        <taxon>Neoaves</taxon>
        <taxon>Telluraves</taxon>
        <taxon>Strigiformes</taxon>
        <taxon>Strigidae</taxon>
        <taxon>Bubo</taxon>
    </lineage>
</organism>
<reference evidence="4" key="1">
    <citation type="submission" date="2025-08" db="UniProtKB">
        <authorList>
            <consortium name="Ensembl"/>
        </authorList>
    </citation>
    <scope>IDENTIFICATION</scope>
</reference>
<dbReference type="InterPro" id="IPR004045">
    <property type="entry name" value="Glutathione_S-Trfase_N"/>
</dbReference>
<dbReference type="GO" id="GO:0006749">
    <property type="term" value="P:glutathione metabolic process"/>
    <property type="evidence" value="ECO:0007669"/>
    <property type="project" value="TreeGrafter"/>
</dbReference>
<dbReference type="Pfam" id="PF02798">
    <property type="entry name" value="GST_N"/>
    <property type="match status" value="1"/>
</dbReference>
<dbReference type="InterPro" id="IPR050213">
    <property type="entry name" value="GST_superfamily"/>
</dbReference>
<protein>
    <recommendedName>
        <fullName evidence="1">glutathione transferase</fullName>
        <ecNumber evidence="1">2.5.1.18</ecNumber>
    </recommendedName>
</protein>
<evidence type="ECO:0000256" key="2">
    <source>
        <dbReference type="ARBA" id="ARBA00022679"/>
    </source>
</evidence>
<dbReference type="PANTHER" id="PTHR11571:SF133">
    <property type="entry name" value="GLUTATHIONE S-TRANSFERASE MU 3"/>
    <property type="match status" value="1"/>
</dbReference>
<keyword evidence="2" id="KW-0808">Transferase</keyword>
<evidence type="ECO:0000313" key="5">
    <source>
        <dbReference type="Proteomes" id="UP000694567"/>
    </source>
</evidence>
<reference evidence="4" key="2">
    <citation type="submission" date="2025-09" db="UniProtKB">
        <authorList>
            <consortium name="Ensembl"/>
        </authorList>
    </citation>
    <scope>IDENTIFICATION</scope>
</reference>
<dbReference type="GO" id="GO:0004364">
    <property type="term" value="F:glutathione transferase activity"/>
    <property type="evidence" value="ECO:0007669"/>
    <property type="project" value="UniProtKB-EC"/>
</dbReference>
<dbReference type="Proteomes" id="UP000694567">
    <property type="component" value="Unplaced"/>
</dbReference>
<dbReference type="InterPro" id="IPR036249">
    <property type="entry name" value="Thioredoxin-like_sf"/>
</dbReference>
<dbReference type="PANTHER" id="PTHR11571">
    <property type="entry name" value="GLUTATHIONE S-TRANSFERASE"/>
    <property type="match status" value="1"/>
</dbReference>
<evidence type="ECO:0000256" key="1">
    <source>
        <dbReference type="ARBA" id="ARBA00012452"/>
    </source>
</evidence>
<feature type="domain" description="GST N-terminal" evidence="3">
    <location>
        <begin position="1"/>
        <end position="56"/>
    </location>
</feature>
<name>A0A8C0FQD9_BUBBB</name>
<dbReference type="AlphaFoldDB" id="A0A8C0FQD9"/>